<evidence type="ECO:0000313" key="2">
    <source>
        <dbReference type="Proteomes" id="UP000053675"/>
    </source>
</evidence>
<sequence>MQHQEIPHVKRIETSREDAVAFEVTGHITAADVENLYGLLDGIYVVHDKIDLLVLIHHYEGFDWTAAFREGTIAGKTSALKHIRKYAVVGGPSWMSTTLAFFRPFLSIEMKHFALEEQEEAWKWLGAEPRPIE</sequence>
<protein>
    <recommendedName>
        <fullName evidence="3">STAS/SEC14 domain-containing protein</fullName>
    </recommendedName>
</protein>
<comment type="caution">
    <text evidence="1">The sequence shown here is derived from an EMBL/GenBank/DDBJ whole genome shotgun (WGS) entry which is preliminary data.</text>
</comment>
<gene>
    <name evidence="1" type="ORF">EL18_00765</name>
</gene>
<dbReference type="InterPro" id="IPR036513">
    <property type="entry name" value="STAS_dom_sf"/>
</dbReference>
<dbReference type="EMBL" id="JMQM01000001">
    <property type="protein sequence ID" value="KFB09747.1"/>
    <property type="molecule type" value="Genomic_DNA"/>
</dbReference>
<dbReference type="InterPro" id="IPR021866">
    <property type="entry name" value="SpoIIAA-like"/>
</dbReference>
<organism evidence="1 2">
    <name type="scientific">Nitratireductor basaltis</name>
    <dbReference type="NCBI Taxonomy" id="472175"/>
    <lineage>
        <taxon>Bacteria</taxon>
        <taxon>Pseudomonadati</taxon>
        <taxon>Pseudomonadota</taxon>
        <taxon>Alphaproteobacteria</taxon>
        <taxon>Hyphomicrobiales</taxon>
        <taxon>Phyllobacteriaceae</taxon>
        <taxon>Nitratireductor</taxon>
    </lineage>
</organism>
<dbReference type="PATRIC" id="fig|472175.3.peg.778"/>
<proteinExistence type="predicted"/>
<evidence type="ECO:0008006" key="3">
    <source>
        <dbReference type="Google" id="ProtNLM"/>
    </source>
</evidence>
<dbReference type="Gene3D" id="3.40.50.10600">
    <property type="entry name" value="SpoIIaa-like domains"/>
    <property type="match status" value="1"/>
</dbReference>
<dbReference type="SUPFAM" id="SSF52091">
    <property type="entry name" value="SpoIIaa-like"/>
    <property type="match status" value="1"/>
</dbReference>
<accession>A0A084U9W1</accession>
<dbReference type="STRING" id="472175.EL18_00765"/>
<evidence type="ECO:0000313" key="1">
    <source>
        <dbReference type="EMBL" id="KFB09747.1"/>
    </source>
</evidence>
<keyword evidence="2" id="KW-1185">Reference proteome</keyword>
<dbReference type="Pfam" id="PF11964">
    <property type="entry name" value="SpoIIAA-like"/>
    <property type="match status" value="1"/>
</dbReference>
<dbReference type="RefSeq" id="WP_036479916.1">
    <property type="nucleotide sequence ID" value="NZ_JMQM01000001.1"/>
</dbReference>
<dbReference type="eggNOG" id="ENOG5033801">
    <property type="taxonomic scope" value="Bacteria"/>
</dbReference>
<dbReference type="AlphaFoldDB" id="A0A084U9W1"/>
<dbReference type="Proteomes" id="UP000053675">
    <property type="component" value="Unassembled WGS sequence"/>
</dbReference>
<reference evidence="1 2" key="1">
    <citation type="submission" date="2014-05" db="EMBL/GenBank/DDBJ databases">
        <title>Draft Genome Sequence of Nitratireductor basaltis Strain UMTGB225, A Marine Bacterium Isolated from Green Barrel Tunicate.</title>
        <authorList>
            <person name="Gan H.Y."/>
        </authorList>
    </citation>
    <scope>NUCLEOTIDE SEQUENCE [LARGE SCALE GENOMIC DNA]</scope>
    <source>
        <strain evidence="1 2">UMTGB225</strain>
    </source>
</reference>
<dbReference type="OrthoDB" id="5457369at2"/>
<dbReference type="InterPro" id="IPR038396">
    <property type="entry name" value="SpoIIAA-like_sf"/>
</dbReference>
<name>A0A084U9W1_9HYPH</name>